<sequence length="99" mass="11479">MESITAKEKAKNFFEYMLALNNLVGKVVRDYRDFEKNWQLEDLANLEGCFTFGDCHNSENLIEIHRPTMTKADQTPPAPKPIFKDWLNFDPKKETAVPS</sequence>
<evidence type="ECO:0000313" key="1">
    <source>
        <dbReference type="EMBL" id="MDN7228189.1"/>
    </source>
</evidence>
<evidence type="ECO:0000313" key="2">
    <source>
        <dbReference type="Proteomes" id="UP001172054"/>
    </source>
</evidence>
<dbReference type="Proteomes" id="UP001172054">
    <property type="component" value="Unassembled WGS sequence"/>
</dbReference>
<gene>
    <name evidence="1" type="ORF">QWY15_12855</name>
</gene>
<reference evidence="1 2" key="1">
    <citation type="submission" date="2023-06" db="EMBL/GenBank/DDBJ databases">
        <title>Novel species in genus Planococcus.</title>
        <authorList>
            <person name="Ning S."/>
        </authorList>
    </citation>
    <scope>NUCLEOTIDE SEQUENCE [LARGE SCALE GENOMIC DNA]</scope>
    <source>
        <strain evidence="1 2">N064</strain>
    </source>
</reference>
<protein>
    <submittedName>
        <fullName evidence="1">Uncharacterized protein</fullName>
    </submittedName>
</protein>
<dbReference type="RefSeq" id="WP_301726668.1">
    <property type="nucleotide sequence ID" value="NZ_JAUJWW010000005.1"/>
</dbReference>
<comment type="caution">
    <text evidence="1">The sequence shown here is derived from an EMBL/GenBank/DDBJ whole genome shotgun (WGS) entry which is preliminary data.</text>
</comment>
<accession>A0ABT8MTK8</accession>
<name>A0ABT8MTK8_9BACL</name>
<dbReference type="EMBL" id="JAUJWW010000005">
    <property type="protein sequence ID" value="MDN7228189.1"/>
    <property type="molecule type" value="Genomic_DNA"/>
</dbReference>
<proteinExistence type="predicted"/>
<organism evidence="1 2">
    <name type="scientific">Planococcus liqunii</name>
    <dbReference type="NCBI Taxonomy" id="3058394"/>
    <lineage>
        <taxon>Bacteria</taxon>
        <taxon>Bacillati</taxon>
        <taxon>Bacillota</taxon>
        <taxon>Bacilli</taxon>
        <taxon>Bacillales</taxon>
        <taxon>Caryophanaceae</taxon>
        <taxon>Planococcus</taxon>
    </lineage>
</organism>
<keyword evidence="2" id="KW-1185">Reference proteome</keyword>